<dbReference type="PANTHER" id="PTHR23254:SF15">
    <property type="entry name" value="POLYADENYLATE-BINDING PROTEIN-INTERACTING PROTEIN 1"/>
    <property type="match status" value="1"/>
</dbReference>
<dbReference type="OrthoDB" id="8171816at2759"/>
<dbReference type="GO" id="GO:0008494">
    <property type="term" value="F:translation activator activity"/>
    <property type="evidence" value="ECO:0007669"/>
    <property type="project" value="TreeGrafter"/>
</dbReference>
<organism evidence="1 2">
    <name type="scientific">Paramuricea clavata</name>
    <name type="common">Red gorgonian</name>
    <name type="synonym">Violescent sea-whip</name>
    <dbReference type="NCBI Taxonomy" id="317549"/>
    <lineage>
        <taxon>Eukaryota</taxon>
        <taxon>Metazoa</taxon>
        <taxon>Cnidaria</taxon>
        <taxon>Anthozoa</taxon>
        <taxon>Octocorallia</taxon>
        <taxon>Malacalcyonacea</taxon>
        <taxon>Plexauridae</taxon>
        <taxon>Paramuricea</taxon>
    </lineage>
</organism>
<dbReference type="AlphaFoldDB" id="A0A6S7I615"/>
<comment type="caution">
    <text evidence="1">The sequence shown here is derived from an EMBL/GenBank/DDBJ whole genome shotgun (WGS) entry which is preliminary data.</text>
</comment>
<dbReference type="PANTHER" id="PTHR23254">
    <property type="entry name" value="EIF4G DOMAIN PROTEIN"/>
    <property type="match status" value="1"/>
</dbReference>
<dbReference type="EMBL" id="CACRXK020008099">
    <property type="protein sequence ID" value="CAB4013974.1"/>
    <property type="molecule type" value="Genomic_DNA"/>
</dbReference>
<dbReference type="GO" id="GO:0006446">
    <property type="term" value="P:regulation of translational initiation"/>
    <property type="evidence" value="ECO:0007669"/>
    <property type="project" value="TreeGrafter"/>
</dbReference>
<dbReference type="Gene3D" id="1.25.40.180">
    <property type="match status" value="1"/>
</dbReference>
<keyword evidence="2" id="KW-1185">Reference proteome</keyword>
<protein>
    <submittedName>
        <fullName evidence="1">Uncharacterized protein</fullName>
    </submittedName>
</protein>
<evidence type="ECO:0000313" key="2">
    <source>
        <dbReference type="Proteomes" id="UP001152795"/>
    </source>
</evidence>
<reference evidence="1" key="1">
    <citation type="submission" date="2020-04" db="EMBL/GenBank/DDBJ databases">
        <authorList>
            <person name="Alioto T."/>
            <person name="Alioto T."/>
            <person name="Gomez Garrido J."/>
        </authorList>
    </citation>
    <scope>NUCLEOTIDE SEQUENCE</scope>
    <source>
        <strain evidence="1">A484AB</strain>
    </source>
</reference>
<dbReference type="Proteomes" id="UP001152795">
    <property type="component" value="Unassembled WGS sequence"/>
</dbReference>
<sequence>MSLVNFNRCSSENSRFNDVIQTNPERACNVAIFLGELLMNYKTSDGETIAKFLTVVSDTIKQLLLCHDRKLLICAGKLLKLTGSSLNQTDELFDTVTRLASDSRVDRTAQMLFSRVCELRRTSWGQHEIPQTPTYTQPNPYGAQGYSMYIPVSEIHCSSIDQSIIICHAKYKTKNDG</sequence>
<gene>
    <name evidence="1" type="ORF">PACLA_8A082021</name>
</gene>
<dbReference type="InterPro" id="IPR051367">
    <property type="entry name" value="mRNA_TranslReg/HistoneTransl"/>
</dbReference>
<evidence type="ECO:0000313" key="1">
    <source>
        <dbReference type="EMBL" id="CAB4013974.1"/>
    </source>
</evidence>
<name>A0A6S7I615_PARCT</name>
<proteinExistence type="predicted"/>
<accession>A0A6S7I615</accession>